<keyword evidence="3" id="KW-1185">Reference proteome</keyword>
<protein>
    <submittedName>
        <fullName evidence="2">Bifunctional 3-demethylubiquinone-9 3-methyltransferase/ 2-octaprenyl-6-hydroxy phenol methylase</fullName>
    </submittedName>
</protein>
<dbReference type="EMBL" id="SJPJ01000002">
    <property type="protein sequence ID" value="TWT76574.1"/>
    <property type="molecule type" value="Genomic_DNA"/>
</dbReference>
<keyword evidence="2" id="KW-0489">Methyltransferase</keyword>
<evidence type="ECO:0000313" key="2">
    <source>
        <dbReference type="EMBL" id="TWT76574.1"/>
    </source>
</evidence>
<reference evidence="2 3" key="1">
    <citation type="submission" date="2019-02" db="EMBL/GenBank/DDBJ databases">
        <title>Deep-cultivation of Planctomycetes and their phenomic and genomic characterization uncovers novel biology.</title>
        <authorList>
            <person name="Wiegand S."/>
            <person name="Jogler M."/>
            <person name="Boedeker C."/>
            <person name="Pinto D."/>
            <person name="Vollmers J."/>
            <person name="Rivas-Marin E."/>
            <person name="Kohn T."/>
            <person name="Peeters S.H."/>
            <person name="Heuer A."/>
            <person name="Rast P."/>
            <person name="Oberbeckmann S."/>
            <person name="Bunk B."/>
            <person name="Jeske O."/>
            <person name="Meyerdierks A."/>
            <person name="Storesund J.E."/>
            <person name="Kallscheuer N."/>
            <person name="Luecker S."/>
            <person name="Lage O.M."/>
            <person name="Pohl T."/>
            <person name="Merkel B.J."/>
            <person name="Hornburger P."/>
            <person name="Mueller R.-W."/>
            <person name="Bruemmer F."/>
            <person name="Labrenz M."/>
            <person name="Spormann A.M."/>
            <person name="Op Den Camp H."/>
            <person name="Overmann J."/>
            <person name="Amann R."/>
            <person name="Jetten M.S.M."/>
            <person name="Mascher T."/>
            <person name="Medema M.H."/>
            <person name="Devos D.P."/>
            <person name="Kaster A.-K."/>
            <person name="Ovreas L."/>
            <person name="Rohde M."/>
            <person name="Galperin M.Y."/>
            <person name="Jogler C."/>
        </authorList>
    </citation>
    <scope>NUCLEOTIDE SEQUENCE [LARGE SCALE GENOMIC DNA]</scope>
    <source>
        <strain evidence="2 3">CA13</strain>
    </source>
</reference>
<dbReference type="Gene3D" id="3.40.50.150">
    <property type="entry name" value="Vaccinia Virus protein VP39"/>
    <property type="match status" value="1"/>
</dbReference>
<dbReference type="InterPro" id="IPR013216">
    <property type="entry name" value="Methyltransf_11"/>
</dbReference>
<dbReference type="Pfam" id="PF08241">
    <property type="entry name" value="Methyltransf_11"/>
    <property type="match status" value="1"/>
</dbReference>
<accession>A0A5C5YNU4</accession>
<dbReference type="GO" id="GO:0032259">
    <property type="term" value="P:methylation"/>
    <property type="evidence" value="ECO:0007669"/>
    <property type="project" value="UniProtKB-KW"/>
</dbReference>
<dbReference type="SUPFAM" id="SSF53335">
    <property type="entry name" value="S-adenosyl-L-methionine-dependent methyltransferases"/>
    <property type="match status" value="1"/>
</dbReference>
<proteinExistence type="predicted"/>
<evidence type="ECO:0000259" key="1">
    <source>
        <dbReference type="Pfam" id="PF08241"/>
    </source>
</evidence>
<gene>
    <name evidence="2" type="ORF">CA13_70690</name>
</gene>
<dbReference type="GO" id="GO:0008757">
    <property type="term" value="F:S-adenosylmethionine-dependent methyltransferase activity"/>
    <property type="evidence" value="ECO:0007669"/>
    <property type="project" value="InterPro"/>
</dbReference>
<keyword evidence="2" id="KW-0808">Transferase</keyword>
<keyword evidence="2" id="KW-0830">Ubiquinone</keyword>
<dbReference type="CDD" id="cd02440">
    <property type="entry name" value="AdoMet_MTases"/>
    <property type="match status" value="1"/>
</dbReference>
<evidence type="ECO:0000313" key="3">
    <source>
        <dbReference type="Proteomes" id="UP000315010"/>
    </source>
</evidence>
<comment type="caution">
    <text evidence="2">The sequence shown here is derived from an EMBL/GenBank/DDBJ whole genome shotgun (WGS) entry which is preliminary data.</text>
</comment>
<dbReference type="InterPro" id="IPR029063">
    <property type="entry name" value="SAM-dependent_MTases_sf"/>
</dbReference>
<dbReference type="AlphaFoldDB" id="A0A5C5YNU4"/>
<organism evidence="2 3">
    <name type="scientific">Novipirellula herctigrandis</name>
    <dbReference type="NCBI Taxonomy" id="2527986"/>
    <lineage>
        <taxon>Bacteria</taxon>
        <taxon>Pseudomonadati</taxon>
        <taxon>Planctomycetota</taxon>
        <taxon>Planctomycetia</taxon>
        <taxon>Pirellulales</taxon>
        <taxon>Pirellulaceae</taxon>
        <taxon>Novipirellula</taxon>
    </lineage>
</organism>
<feature type="domain" description="Methyltransferase type 11" evidence="1">
    <location>
        <begin position="171"/>
        <end position="264"/>
    </location>
</feature>
<dbReference type="Proteomes" id="UP000315010">
    <property type="component" value="Unassembled WGS sequence"/>
</dbReference>
<name>A0A5C5YNU4_9BACT</name>
<sequence length="400" mass="44126">MIRLPFRLQSGAIWQCLSIAVRFRSSPHVNDREAPRVVTPRVLCPISDPMHWPQVKFPRSGKNGNRIMPIEANSTTKSALTYTRNSRFGRTGQPKTERYGRQKKFAVNRKKQSVNRKNDEILRTNRRAYDAMADAKNPLCQPATQSELSDPMATIDSTGWLGESIVGARVLCLAAGGGRHSALYSAAGADVTVVDLSPAMLELDRQVAAERRFKVRIIETSMEDLSMFRPAEFDIVVQPVSTCYVPDIRVVYEQVARVLRGGGVYTSQHKSPVSLQASLDPAPDNRSPSGVSYGLLHPYYRDSPVPASPSPSTAAGRLRESGAIEFLHRWEQMIGGLCRSGFAIEDLVEPVHAKRDSETGSFAHRAQFIAPYVRIKARRLGDPPSLGENGGSTKTAILMP</sequence>